<name>A0A8S9NZ36_BRACR</name>
<dbReference type="EMBL" id="QGKX02001521">
    <property type="protein sequence ID" value="KAF3508709.1"/>
    <property type="molecule type" value="Genomic_DNA"/>
</dbReference>
<protein>
    <submittedName>
        <fullName evidence="2">Uncharacterized protein</fullName>
    </submittedName>
</protein>
<proteinExistence type="predicted"/>
<dbReference type="Proteomes" id="UP000712600">
    <property type="component" value="Unassembled WGS sequence"/>
</dbReference>
<comment type="caution">
    <text evidence="2">The sequence shown here is derived from an EMBL/GenBank/DDBJ whole genome shotgun (WGS) entry which is preliminary data.</text>
</comment>
<feature type="region of interest" description="Disordered" evidence="1">
    <location>
        <begin position="1"/>
        <end position="38"/>
    </location>
</feature>
<reference evidence="2" key="1">
    <citation type="submission" date="2019-12" db="EMBL/GenBank/DDBJ databases">
        <title>Genome sequencing and annotation of Brassica cretica.</title>
        <authorList>
            <person name="Studholme D.J."/>
            <person name="Sarris P."/>
        </authorList>
    </citation>
    <scope>NUCLEOTIDE SEQUENCE</scope>
    <source>
        <strain evidence="2">PFS-109/04</strain>
        <tissue evidence="2">Leaf</tissue>
    </source>
</reference>
<evidence type="ECO:0000313" key="2">
    <source>
        <dbReference type="EMBL" id="KAF3508709.1"/>
    </source>
</evidence>
<evidence type="ECO:0000313" key="3">
    <source>
        <dbReference type="Proteomes" id="UP000712600"/>
    </source>
</evidence>
<organism evidence="2 3">
    <name type="scientific">Brassica cretica</name>
    <name type="common">Mustard</name>
    <dbReference type="NCBI Taxonomy" id="69181"/>
    <lineage>
        <taxon>Eukaryota</taxon>
        <taxon>Viridiplantae</taxon>
        <taxon>Streptophyta</taxon>
        <taxon>Embryophyta</taxon>
        <taxon>Tracheophyta</taxon>
        <taxon>Spermatophyta</taxon>
        <taxon>Magnoliopsida</taxon>
        <taxon>eudicotyledons</taxon>
        <taxon>Gunneridae</taxon>
        <taxon>Pentapetalae</taxon>
        <taxon>rosids</taxon>
        <taxon>malvids</taxon>
        <taxon>Brassicales</taxon>
        <taxon>Brassicaceae</taxon>
        <taxon>Brassiceae</taxon>
        <taxon>Brassica</taxon>
    </lineage>
</organism>
<sequence length="123" mass="14120">MSLSPSRRNQAPLKQKIKPCRPYSGGSSHRNRRNKKLRMESCVDVPIDWHEVPEFESEITEDEAPVKKKEKFLKRMMHCGICGEANHNSSFHKKNPKRPFLSDDSSLPESSQGVCTQNTQPKK</sequence>
<dbReference type="AlphaFoldDB" id="A0A8S9NZ36"/>
<accession>A0A8S9NZ36</accession>
<evidence type="ECO:0000256" key="1">
    <source>
        <dbReference type="SAM" id="MobiDB-lite"/>
    </source>
</evidence>
<feature type="compositionally biased region" description="Polar residues" evidence="1">
    <location>
        <begin position="103"/>
        <end position="123"/>
    </location>
</feature>
<feature type="region of interest" description="Disordered" evidence="1">
    <location>
        <begin position="84"/>
        <end position="123"/>
    </location>
</feature>
<gene>
    <name evidence="2" type="ORF">F2Q69_00006172</name>
</gene>